<evidence type="ECO:0000313" key="1">
    <source>
        <dbReference type="EMBL" id="MFG6467003.1"/>
    </source>
</evidence>
<dbReference type="EMBL" id="JBIGIB010000002">
    <property type="protein sequence ID" value="MFG6467003.1"/>
    <property type="molecule type" value="Genomic_DNA"/>
</dbReference>
<accession>A0ABW7GYH5</accession>
<gene>
    <name evidence="1" type="ORF">ACG01O_10335</name>
</gene>
<dbReference type="RefSeq" id="WP_394384131.1">
    <property type="nucleotide sequence ID" value="NZ_JBIGIB010000002.1"/>
</dbReference>
<comment type="caution">
    <text evidence="1">The sequence shown here is derived from an EMBL/GenBank/DDBJ whole genome shotgun (WGS) entry which is preliminary data.</text>
</comment>
<protein>
    <submittedName>
        <fullName evidence="1">Uncharacterized protein</fullName>
    </submittedName>
</protein>
<proteinExistence type="predicted"/>
<name>A0ABW7GYH5_9BURK</name>
<evidence type="ECO:0000313" key="2">
    <source>
        <dbReference type="Proteomes" id="UP001606303"/>
    </source>
</evidence>
<sequence length="85" mass="9201">MAIRYLKTYAALEGHLGAEDAEGLVAWLREQSKPQVHLGKCESLHAALLQTLLAFQPRIKAPPADRWLCQALSLDAPPTPTGSPA</sequence>
<reference evidence="1 2" key="1">
    <citation type="submission" date="2024-08" db="EMBL/GenBank/DDBJ databases">
        <authorList>
            <person name="Lu H."/>
        </authorList>
    </citation>
    <scope>NUCLEOTIDE SEQUENCE [LARGE SCALE GENOMIC DNA]</scope>
    <source>
        <strain evidence="1 2">BYS87W</strain>
    </source>
</reference>
<keyword evidence="2" id="KW-1185">Reference proteome</keyword>
<dbReference type="Proteomes" id="UP001606303">
    <property type="component" value="Unassembled WGS sequence"/>
</dbReference>
<organism evidence="1 2">
    <name type="scientific">Pelomonas baiyunensis</name>
    <dbReference type="NCBI Taxonomy" id="3299026"/>
    <lineage>
        <taxon>Bacteria</taxon>
        <taxon>Pseudomonadati</taxon>
        <taxon>Pseudomonadota</taxon>
        <taxon>Betaproteobacteria</taxon>
        <taxon>Burkholderiales</taxon>
        <taxon>Sphaerotilaceae</taxon>
        <taxon>Roseateles</taxon>
    </lineage>
</organism>